<feature type="region of interest" description="Disordered" evidence="1">
    <location>
        <begin position="476"/>
        <end position="525"/>
    </location>
</feature>
<feature type="compositionally biased region" description="Acidic residues" evidence="1">
    <location>
        <begin position="491"/>
        <end position="525"/>
    </location>
</feature>
<name>A0AAV9P6U5_9PEZI</name>
<comment type="caution">
    <text evidence="2">The sequence shown here is derived from an EMBL/GenBank/DDBJ whole genome shotgun (WGS) entry which is preliminary data.</text>
</comment>
<organism evidence="2 3">
    <name type="scientific">Saxophila tyrrhenica</name>
    <dbReference type="NCBI Taxonomy" id="1690608"/>
    <lineage>
        <taxon>Eukaryota</taxon>
        <taxon>Fungi</taxon>
        <taxon>Dikarya</taxon>
        <taxon>Ascomycota</taxon>
        <taxon>Pezizomycotina</taxon>
        <taxon>Dothideomycetes</taxon>
        <taxon>Dothideomycetidae</taxon>
        <taxon>Mycosphaerellales</taxon>
        <taxon>Extremaceae</taxon>
        <taxon>Saxophila</taxon>
    </lineage>
</organism>
<sequence length="525" mass="58957">MGPKRKTPAQAKYPAKKQQTAAAQQPPAGEQSMTANQLTNVDQHMGEADQPAAREQVTELEATAEPTQRAKGKQPAGKLPPWMTKPPSKLNVGEKKLKAEVQAWHMVKHMVHSLEVLLSCLSGFGAAVKLSRNMRTVKEEKLGLNVDGEIQYLNKQLKWWSQLFLGTYRMVSVNRLALEKSPVHDIISEDVDIVEGHSEYYRLYHEAINFGEGPIWQVMQHIYGREDGIIPDEHDMAIFNREVRYRQSAHYDIQALGIAGWHNVLNEFSWLLGEPKPALPPILRLAQPASYTPLLLPPSRGSKAPTAKNKPSATAGLTEVIIMADPCTEELPLDRRLGSERARTPPQYGAQKNPLVDADLELYELQLTTHMRTFKVTYQAIQRTTNAVMKLPVYMTLVTRRVKGFISLMDAATSEMGLIDRREPMSKFRQTPEFVATLCTRDAKLQLQKAVEKLDEMHKGNPAQGTGGSCNAVQELHEVKELLEPKTEPPSEADDDDDDDIEEDAEEDKEGREAEEDEDEMKLSQ</sequence>
<evidence type="ECO:0000313" key="2">
    <source>
        <dbReference type="EMBL" id="KAK5168758.1"/>
    </source>
</evidence>
<feature type="compositionally biased region" description="Basic and acidic residues" evidence="1">
    <location>
        <begin position="476"/>
        <end position="489"/>
    </location>
</feature>
<reference evidence="2 3" key="1">
    <citation type="submission" date="2023-08" db="EMBL/GenBank/DDBJ databases">
        <title>Black Yeasts Isolated from many extreme environments.</title>
        <authorList>
            <person name="Coleine C."/>
            <person name="Stajich J.E."/>
            <person name="Selbmann L."/>
        </authorList>
    </citation>
    <scope>NUCLEOTIDE SEQUENCE [LARGE SCALE GENOMIC DNA]</scope>
    <source>
        <strain evidence="2 3">CCFEE 5935</strain>
    </source>
</reference>
<dbReference type="AlphaFoldDB" id="A0AAV9P6U5"/>
<gene>
    <name evidence="2" type="ORF">LTR77_006067</name>
</gene>
<protein>
    <submittedName>
        <fullName evidence="2">Uncharacterized protein</fullName>
    </submittedName>
</protein>
<feature type="compositionally biased region" description="Polar residues" evidence="1">
    <location>
        <begin position="31"/>
        <end position="42"/>
    </location>
</feature>
<dbReference type="RefSeq" id="XP_064658224.1">
    <property type="nucleotide sequence ID" value="XM_064803309.1"/>
</dbReference>
<feature type="region of interest" description="Disordered" evidence="1">
    <location>
        <begin position="1"/>
        <end position="90"/>
    </location>
</feature>
<proteinExistence type="predicted"/>
<keyword evidence="3" id="KW-1185">Reference proteome</keyword>
<accession>A0AAV9P6U5</accession>
<evidence type="ECO:0000256" key="1">
    <source>
        <dbReference type="SAM" id="MobiDB-lite"/>
    </source>
</evidence>
<evidence type="ECO:0000313" key="3">
    <source>
        <dbReference type="Proteomes" id="UP001337655"/>
    </source>
</evidence>
<feature type="compositionally biased region" description="Low complexity" evidence="1">
    <location>
        <begin position="8"/>
        <end position="28"/>
    </location>
</feature>
<dbReference type="EMBL" id="JAVRRT010000009">
    <property type="protein sequence ID" value="KAK5168758.1"/>
    <property type="molecule type" value="Genomic_DNA"/>
</dbReference>
<dbReference type="GeneID" id="89927407"/>
<dbReference type="Proteomes" id="UP001337655">
    <property type="component" value="Unassembled WGS sequence"/>
</dbReference>